<dbReference type="Gene3D" id="3.80.10.10">
    <property type="entry name" value="Ribonuclease Inhibitor"/>
    <property type="match status" value="1"/>
</dbReference>
<accession>A0A9P6HLX1</accession>
<name>A0A9P6HLX1_9AGAM</name>
<dbReference type="AlphaFoldDB" id="A0A9P6HLX1"/>
<dbReference type="SUPFAM" id="SSF81383">
    <property type="entry name" value="F-box domain"/>
    <property type="match status" value="1"/>
</dbReference>
<reference evidence="1" key="2">
    <citation type="submission" date="2020-11" db="EMBL/GenBank/DDBJ databases">
        <authorList>
            <consortium name="DOE Joint Genome Institute"/>
            <person name="Kuo A."/>
            <person name="Miyauchi S."/>
            <person name="Kiss E."/>
            <person name="Drula E."/>
            <person name="Kohler A."/>
            <person name="Sanchez-Garcia M."/>
            <person name="Andreopoulos B."/>
            <person name="Barry K.W."/>
            <person name="Bonito G."/>
            <person name="Buee M."/>
            <person name="Carver A."/>
            <person name="Chen C."/>
            <person name="Cichocki N."/>
            <person name="Clum A."/>
            <person name="Culley D."/>
            <person name="Crous P.W."/>
            <person name="Fauchery L."/>
            <person name="Girlanda M."/>
            <person name="Hayes R."/>
            <person name="Keri Z."/>
            <person name="Labutti K."/>
            <person name="Lipzen A."/>
            <person name="Lombard V."/>
            <person name="Magnuson J."/>
            <person name="Maillard F."/>
            <person name="Morin E."/>
            <person name="Murat C."/>
            <person name="Nolan M."/>
            <person name="Ohm R."/>
            <person name="Pangilinan J."/>
            <person name="Pereira M."/>
            <person name="Perotto S."/>
            <person name="Peter M."/>
            <person name="Riley R."/>
            <person name="Sitrit Y."/>
            <person name="Stielow B."/>
            <person name="Szollosi G."/>
            <person name="Zifcakova L."/>
            <person name="Stursova M."/>
            <person name="Spatafora J.W."/>
            <person name="Tedersoo L."/>
            <person name="Vaario L.-M."/>
            <person name="Yamada A."/>
            <person name="Yan M."/>
            <person name="Wang P."/>
            <person name="Xu J."/>
            <person name="Bruns T."/>
            <person name="Baldrian P."/>
            <person name="Vilgalys R."/>
            <person name="Henrissat B."/>
            <person name="Grigoriev I.V."/>
            <person name="Hibbett D."/>
            <person name="Nagy L.G."/>
            <person name="Martin F.M."/>
        </authorList>
    </citation>
    <scope>NUCLEOTIDE SEQUENCE</scope>
    <source>
        <strain evidence="1">UH-Tt-Lm1</strain>
    </source>
</reference>
<dbReference type="OrthoDB" id="2269034at2759"/>
<dbReference type="EMBL" id="WIUZ02000002">
    <property type="protein sequence ID" value="KAF9790403.1"/>
    <property type="molecule type" value="Genomic_DNA"/>
</dbReference>
<proteinExistence type="predicted"/>
<protein>
    <recommendedName>
        <fullName evidence="3">F-box domain-containing protein</fullName>
    </recommendedName>
</protein>
<organism evidence="1 2">
    <name type="scientific">Thelephora terrestris</name>
    <dbReference type="NCBI Taxonomy" id="56493"/>
    <lineage>
        <taxon>Eukaryota</taxon>
        <taxon>Fungi</taxon>
        <taxon>Dikarya</taxon>
        <taxon>Basidiomycota</taxon>
        <taxon>Agaricomycotina</taxon>
        <taxon>Agaricomycetes</taxon>
        <taxon>Thelephorales</taxon>
        <taxon>Thelephoraceae</taxon>
        <taxon>Thelephora</taxon>
    </lineage>
</organism>
<dbReference type="Gene3D" id="1.20.1280.50">
    <property type="match status" value="1"/>
</dbReference>
<reference evidence="1" key="1">
    <citation type="journal article" date="2020" name="Nat. Commun.">
        <title>Large-scale genome sequencing of mycorrhizal fungi provides insights into the early evolution of symbiotic traits.</title>
        <authorList>
            <person name="Miyauchi S."/>
            <person name="Kiss E."/>
            <person name="Kuo A."/>
            <person name="Drula E."/>
            <person name="Kohler A."/>
            <person name="Sanchez-Garcia M."/>
            <person name="Morin E."/>
            <person name="Andreopoulos B."/>
            <person name="Barry K.W."/>
            <person name="Bonito G."/>
            <person name="Buee M."/>
            <person name="Carver A."/>
            <person name="Chen C."/>
            <person name="Cichocki N."/>
            <person name="Clum A."/>
            <person name="Culley D."/>
            <person name="Crous P.W."/>
            <person name="Fauchery L."/>
            <person name="Girlanda M."/>
            <person name="Hayes R.D."/>
            <person name="Keri Z."/>
            <person name="LaButti K."/>
            <person name="Lipzen A."/>
            <person name="Lombard V."/>
            <person name="Magnuson J."/>
            <person name="Maillard F."/>
            <person name="Murat C."/>
            <person name="Nolan M."/>
            <person name="Ohm R.A."/>
            <person name="Pangilinan J."/>
            <person name="Pereira M.F."/>
            <person name="Perotto S."/>
            <person name="Peter M."/>
            <person name="Pfister S."/>
            <person name="Riley R."/>
            <person name="Sitrit Y."/>
            <person name="Stielow J.B."/>
            <person name="Szollosi G."/>
            <person name="Zifcakova L."/>
            <person name="Stursova M."/>
            <person name="Spatafora J.W."/>
            <person name="Tedersoo L."/>
            <person name="Vaario L.M."/>
            <person name="Yamada A."/>
            <person name="Yan M."/>
            <person name="Wang P."/>
            <person name="Xu J."/>
            <person name="Bruns T."/>
            <person name="Baldrian P."/>
            <person name="Vilgalys R."/>
            <person name="Dunand C."/>
            <person name="Henrissat B."/>
            <person name="Grigoriev I.V."/>
            <person name="Hibbett D."/>
            <person name="Nagy L.G."/>
            <person name="Martin F.M."/>
        </authorList>
    </citation>
    <scope>NUCLEOTIDE SEQUENCE</scope>
    <source>
        <strain evidence="1">UH-Tt-Lm1</strain>
    </source>
</reference>
<comment type="caution">
    <text evidence="1">The sequence shown here is derived from an EMBL/GenBank/DDBJ whole genome shotgun (WGS) entry which is preliminary data.</text>
</comment>
<dbReference type="Proteomes" id="UP000736335">
    <property type="component" value="Unassembled WGS sequence"/>
</dbReference>
<sequence>MRSKREKMTDHQAITMSALIDPKEPRPGGGSLIFHRLCEVKEELDRDSLSTSVATSLNRDELDALYQKSLEVLSLIRSKINMSAPINRLPQEILTLIPDFLNERGRGKIPIVLSHVCRAWREIFVSQASLWTNFRCVGAEQTRVYFERSKSSPINLRLEIPLGLFPHDPFFLIAPHITDRLKSLYVMTLPDYFQEIAKNFILPAPLLEALTIDGNYLRSEINPVLPTALFGGDLSFLRELHLLSVRTELPWRNMNNLTSFSLFDMQQFTASASVDQILDFFESAPHLREVDLRFAAPSVHAQNRRLVSLTHLRRLSISDCPSPSILLDYLAIPIGATVSIESNLESTRFDDYLPHSLDNLRNLSNFTKISLLREDFNASMRFSGPNGEVTFASLLGVDAIPSMPQSLARFDTSTTQRMEIINGYPITDGLEVTLLSLENLHTLMLSRNKDTLPPFLSRLSPGLSQHGSAVVCPKLKKLVIRTTDPVDMETMVHVAAERAMRGAPLELVKVISFPGAVPTQWVAELLKHVPRVETGVWDGGKEDYFSEDSDEEG</sequence>
<evidence type="ECO:0000313" key="2">
    <source>
        <dbReference type="Proteomes" id="UP000736335"/>
    </source>
</evidence>
<dbReference type="InterPro" id="IPR036047">
    <property type="entry name" value="F-box-like_dom_sf"/>
</dbReference>
<gene>
    <name evidence="1" type="ORF">BJ322DRAFT_386810</name>
</gene>
<dbReference type="SUPFAM" id="SSF52047">
    <property type="entry name" value="RNI-like"/>
    <property type="match status" value="1"/>
</dbReference>
<evidence type="ECO:0000313" key="1">
    <source>
        <dbReference type="EMBL" id="KAF9790403.1"/>
    </source>
</evidence>
<dbReference type="InterPro" id="IPR032675">
    <property type="entry name" value="LRR_dom_sf"/>
</dbReference>
<keyword evidence="2" id="KW-1185">Reference proteome</keyword>
<evidence type="ECO:0008006" key="3">
    <source>
        <dbReference type="Google" id="ProtNLM"/>
    </source>
</evidence>